<dbReference type="CDD" id="cd07185">
    <property type="entry name" value="OmpA_C-like"/>
    <property type="match status" value="1"/>
</dbReference>
<feature type="domain" description="OmpA-like" evidence="9">
    <location>
        <begin position="116"/>
        <end position="237"/>
    </location>
</feature>
<evidence type="ECO:0000313" key="10">
    <source>
        <dbReference type="EMBL" id="KPU44698.1"/>
    </source>
</evidence>
<name>A0A0P8WQ53_9CLOT</name>
<dbReference type="PATRIC" id="fig|36849.3.peg.1878"/>
<dbReference type="OrthoDB" id="9815217at2"/>
<evidence type="ECO:0000256" key="4">
    <source>
        <dbReference type="ARBA" id="ARBA00022692"/>
    </source>
</evidence>
<evidence type="ECO:0000256" key="2">
    <source>
        <dbReference type="ARBA" id="ARBA00008914"/>
    </source>
</evidence>
<dbReference type="PROSITE" id="PS51123">
    <property type="entry name" value="OMPA_2"/>
    <property type="match status" value="1"/>
</dbReference>
<organism evidence="10 11">
    <name type="scientific">Oxobacter pfennigii</name>
    <dbReference type="NCBI Taxonomy" id="36849"/>
    <lineage>
        <taxon>Bacteria</taxon>
        <taxon>Bacillati</taxon>
        <taxon>Bacillota</taxon>
        <taxon>Clostridia</taxon>
        <taxon>Eubacteriales</taxon>
        <taxon>Clostridiaceae</taxon>
        <taxon>Oxobacter</taxon>
    </lineage>
</organism>
<dbReference type="Proteomes" id="UP000050326">
    <property type="component" value="Unassembled WGS sequence"/>
</dbReference>
<evidence type="ECO:0000256" key="6">
    <source>
        <dbReference type="ARBA" id="ARBA00023136"/>
    </source>
</evidence>
<evidence type="ECO:0000256" key="3">
    <source>
        <dbReference type="ARBA" id="ARBA00022475"/>
    </source>
</evidence>
<dbReference type="Pfam" id="PF13677">
    <property type="entry name" value="MotB_plug"/>
    <property type="match status" value="1"/>
</dbReference>
<evidence type="ECO:0000256" key="7">
    <source>
        <dbReference type="PROSITE-ProRule" id="PRU00473"/>
    </source>
</evidence>
<dbReference type="STRING" id="36849.OXPF_17840"/>
<sequence>MTRKKAEKKEISQEWLTTYSDMMTLLLTFFVLLYSFSIIDTIKFRKLSSSLASALNNSGADMFEVYETSGDVPVIGEEVPGSDVLPNQNGNAMYNAVTEFVNDNNLGEYVTIKESARGIIIEFKDRILFDTGRAEIKNEGVPVLMKITELIGNMPNDIIIEGHTDNVPISTAQFPSNWELSSARALRVMWYLTENRGLDPKRFSVQAFGEYNPIAGNDTPEGRAQNRRVNILILSKNDEELNQVNMP</sequence>
<evidence type="ECO:0000256" key="5">
    <source>
        <dbReference type="ARBA" id="ARBA00022989"/>
    </source>
</evidence>
<evidence type="ECO:0000256" key="1">
    <source>
        <dbReference type="ARBA" id="ARBA00004162"/>
    </source>
</evidence>
<evidence type="ECO:0000259" key="9">
    <source>
        <dbReference type="PROSITE" id="PS51123"/>
    </source>
</evidence>
<accession>A0A0P8WQ53</accession>
<dbReference type="Gene3D" id="3.30.1330.60">
    <property type="entry name" value="OmpA-like domain"/>
    <property type="match status" value="1"/>
</dbReference>
<keyword evidence="4 8" id="KW-0812">Transmembrane</keyword>
<dbReference type="InterPro" id="IPR006665">
    <property type="entry name" value="OmpA-like"/>
</dbReference>
<gene>
    <name evidence="10" type="primary">motB</name>
    <name evidence="10" type="ORF">OXPF_17840</name>
</gene>
<comment type="similarity">
    <text evidence="2">Belongs to the MotB family.</text>
</comment>
<dbReference type="InterPro" id="IPR036737">
    <property type="entry name" value="OmpA-like_sf"/>
</dbReference>
<dbReference type="SUPFAM" id="SSF103088">
    <property type="entry name" value="OmpA-like"/>
    <property type="match status" value="1"/>
</dbReference>
<comment type="subcellular location">
    <subcellularLocation>
        <location evidence="1">Cell membrane</location>
        <topology evidence="1">Single-pass membrane protein</topology>
    </subcellularLocation>
</comment>
<dbReference type="Pfam" id="PF00691">
    <property type="entry name" value="OmpA"/>
    <property type="match status" value="1"/>
</dbReference>
<evidence type="ECO:0000256" key="8">
    <source>
        <dbReference type="SAM" id="Phobius"/>
    </source>
</evidence>
<dbReference type="InterPro" id="IPR050330">
    <property type="entry name" value="Bact_OuterMem_StrucFunc"/>
</dbReference>
<dbReference type="InterPro" id="IPR025713">
    <property type="entry name" value="MotB-like_N_dom"/>
</dbReference>
<dbReference type="RefSeq" id="WP_054874836.1">
    <property type="nucleotide sequence ID" value="NZ_LKET01000029.1"/>
</dbReference>
<dbReference type="AlphaFoldDB" id="A0A0P8WQ53"/>
<dbReference type="PANTHER" id="PTHR30329">
    <property type="entry name" value="STATOR ELEMENT OF FLAGELLAR MOTOR COMPLEX"/>
    <property type="match status" value="1"/>
</dbReference>
<proteinExistence type="inferred from homology"/>
<feature type="transmembrane region" description="Helical" evidence="8">
    <location>
        <begin position="21"/>
        <end position="39"/>
    </location>
</feature>
<reference evidence="10 11" key="1">
    <citation type="submission" date="2015-09" db="EMBL/GenBank/DDBJ databases">
        <title>Genome sequence of Oxobacter pfennigii DSM 3222.</title>
        <authorList>
            <person name="Poehlein A."/>
            <person name="Bengelsdorf F.R."/>
            <person name="Schiel-Bengelsdorf B."/>
            <person name="Duerre P."/>
            <person name="Daniel R."/>
        </authorList>
    </citation>
    <scope>NUCLEOTIDE SEQUENCE [LARGE SCALE GENOMIC DNA]</scope>
    <source>
        <strain evidence="10 11">DSM 3222</strain>
    </source>
</reference>
<keyword evidence="3" id="KW-1003">Cell membrane</keyword>
<dbReference type="EMBL" id="LKET01000029">
    <property type="protein sequence ID" value="KPU44698.1"/>
    <property type="molecule type" value="Genomic_DNA"/>
</dbReference>
<evidence type="ECO:0000313" key="11">
    <source>
        <dbReference type="Proteomes" id="UP000050326"/>
    </source>
</evidence>
<comment type="caution">
    <text evidence="10">The sequence shown here is derived from an EMBL/GenBank/DDBJ whole genome shotgun (WGS) entry which is preliminary data.</text>
</comment>
<keyword evidence="11" id="KW-1185">Reference proteome</keyword>
<keyword evidence="5 8" id="KW-1133">Transmembrane helix</keyword>
<protein>
    <submittedName>
        <fullName evidence="10">Motility protein B</fullName>
    </submittedName>
</protein>
<keyword evidence="6 7" id="KW-0472">Membrane</keyword>
<dbReference type="PANTHER" id="PTHR30329:SF21">
    <property type="entry name" value="LIPOPROTEIN YIAD-RELATED"/>
    <property type="match status" value="1"/>
</dbReference>
<dbReference type="GO" id="GO:0005886">
    <property type="term" value="C:plasma membrane"/>
    <property type="evidence" value="ECO:0007669"/>
    <property type="project" value="UniProtKB-SubCell"/>
</dbReference>